<evidence type="ECO:0000313" key="2">
    <source>
        <dbReference type="Proteomes" id="UP000694844"/>
    </source>
</evidence>
<sequence length="125" mass="13732">MLVGENVINPGAVGEYLYNVPTSSSISVKPGDYIAWHTSATEMVSYNTGSSYPILNRRKTSLGDKSPGDLLDWSNVNPESREAIDGTRSEQSSRKVTPRSFPSALPSLSQFRNRPLPVPQCMCLR</sequence>
<feature type="compositionally biased region" description="Basic and acidic residues" evidence="1">
    <location>
        <begin position="79"/>
        <end position="93"/>
    </location>
</feature>
<keyword evidence="2" id="KW-1185">Reference proteome</keyword>
<accession>A0A8B8A9B8</accession>
<dbReference type="Proteomes" id="UP000694844">
    <property type="component" value="Chromosome 1"/>
</dbReference>
<protein>
    <submittedName>
        <fullName evidence="3">Uncharacterized protein LOC111099448</fullName>
    </submittedName>
</protein>
<feature type="region of interest" description="Disordered" evidence="1">
    <location>
        <begin position="60"/>
        <end position="109"/>
    </location>
</feature>
<reference evidence="2" key="1">
    <citation type="submission" date="2024-06" db="UniProtKB">
        <authorList>
            <consortium name="RefSeq"/>
        </authorList>
    </citation>
    <scope>NUCLEOTIDE SEQUENCE [LARGE SCALE GENOMIC DNA]</scope>
</reference>
<evidence type="ECO:0000313" key="3">
    <source>
        <dbReference type="RefSeq" id="XP_022286469.1"/>
    </source>
</evidence>
<name>A0A8B8A9B8_CRAVI</name>
<evidence type="ECO:0000256" key="1">
    <source>
        <dbReference type="SAM" id="MobiDB-lite"/>
    </source>
</evidence>
<organism evidence="2 3">
    <name type="scientific">Crassostrea virginica</name>
    <name type="common">Eastern oyster</name>
    <dbReference type="NCBI Taxonomy" id="6565"/>
    <lineage>
        <taxon>Eukaryota</taxon>
        <taxon>Metazoa</taxon>
        <taxon>Spiralia</taxon>
        <taxon>Lophotrochozoa</taxon>
        <taxon>Mollusca</taxon>
        <taxon>Bivalvia</taxon>
        <taxon>Autobranchia</taxon>
        <taxon>Pteriomorphia</taxon>
        <taxon>Ostreida</taxon>
        <taxon>Ostreoidea</taxon>
        <taxon>Ostreidae</taxon>
        <taxon>Crassostrea</taxon>
    </lineage>
</organism>
<dbReference type="RefSeq" id="XP_022286469.1">
    <property type="nucleotide sequence ID" value="XM_022430761.1"/>
</dbReference>
<gene>
    <name evidence="3" type="primary">LOC111099448</name>
</gene>
<dbReference type="AlphaFoldDB" id="A0A8B8A9B8"/>
<proteinExistence type="predicted"/>
<dbReference type="KEGG" id="cvn:111099448"/>
<reference evidence="3" key="2">
    <citation type="submission" date="2025-08" db="UniProtKB">
        <authorList>
            <consortium name="RefSeq"/>
        </authorList>
    </citation>
    <scope>IDENTIFICATION</scope>
    <source>
        <tissue evidence="3">Whole sample</tissue>
    </source>
</reference>
<dbReference type="GeneID" id="111099448"/>